<dbReference type="InterPro" id="IPR011604">
    <property type="entry name" value="PDDEXK-like_dom_sf"/>
</dbReference>
<name>A0A6J5STS3_9CAUD</name>
<gene>
    <name evidence="1" type="ORF">UFOVP1605_44</name>
</gene>
<accession>A0A6J5STS3</accession>
<dbReference type="Gene3D" id="3.90.320.10">
    <property type="match status" value="1"/>
</dbReference>
<dbReference type="SUPFAM" id="SSF52980">
    <property type="entry name" value="Restriction endonuclease-like"/>
    <property type="match status" value="1"/>
</dbReference>
<reference evidence="1" key="1">
    <citation type="submission" date="2020-05" db="EMBL/GenBank/DDBJ databases">
        <authorList>
            <person name="Chiriac C."/>
            <person name="Salcher M."/>
            <person name="Ghai R."/>
            <person name="Kavagutti S V."/>
        </authorList>
    </citation>
    <scope>NUCLEOTIDE SEQUENCE</scope>
</reference>
<evidence type="ECO:0000313" key="1">
    <source>
        <dbReference type="EMBL" id="CAB4218729.1"/>
    </source>
</evidence>
<organism evidence="1">
    <name type="scientific">uncultured Caudovirales phage</name>
    <dbReference type="NCBI Taxonomy" id="2100421"/>
    <lineage>
        <taxon>Viruses</taxon>
        <taxon>Duplodnaviria</taxon>
        <taxon>Heunggongvirae</taxon>
        <taxon>Uroviricota</taxon>
        <taxon>Caudoviricetes</taxon>
        <taxon>Peduoviridae</taxon>
        <taxon>Maltschvirus</taxon>
        <taxon>Maltschvirus maltsch</taxon>
    </lineage>
</organism>
<dbReference type="InterPro" id="IPR011335">
    <property type="entry name" value="Restrct_endonuc-II-like"/>
</dbReference>
<dbReference type="EMBL" id="LR797468">
    <property type="protein sequence ID" value="CAB4218729.1"/>
    <property type="molecule type" value="Genomic_DNA"/>
</dbReference>
<proteinExistence type="predicted"/>
<protein>
    <submittedName>
        <fullName evidence="1">Uncharacterized protein</fullName>
    </submittedName>
</protein>
<sequence length="242" mass="27826">MNNEKRYGRFTSSNIYKLMSNPTLKAKTEGVIFGKPALTYIEEKNMENRLGRSLSTETGGREVTWGKLVERRVFDLLGTQYSLSSTLTDVHPTIPFWAGSKDGLKHEDEITVFDIKCPFTLKSFCNFADCTTIDEVREKHDSGENYFWQLVSNAILTGAKWAELICYVPYRDELSEIREMASYYEGDQNKVAWVEWATDDDIPYLIKGGHYKNLNVLRFEVKQSDKDALTERVKLAGEMLNK</sequence>